<feature type="non-terminal residue" evidence="1">
    <location>
        <position position="1"/>
    </location>
</feature>
<dbReference type="EMBL" id="CM043793">
    <property type="protein sequence ID" value="KAI4820603.1"/>
    <property type="molecule type" value="Genomic_DNA"/>
</dbReference>
<evidence type="ECO:0000313" key="2">
    <source>
        <dbReference type="Proteomes" id="UP001057452"/>
    </source>
</evidence>
<comment type="caution">
    <text evidence="1">The sequence shown here is derived from an EMBL/GenBank/DDBJ whole genome shotgun (WGS) entry which is preliminary data.</text>
</comment>
<keyword evidence="2" id="KW-1185">Reference proteome</keyword>
<sequence length="111" mass="12365">AVSLAAQPLSRLHFYGHAFRPAAPHLRICGVVIPGAQVCVFTCVRFKIEQLPQPYRNHKLKNHLCQSQLDHEPMSTIALDLSWLRPRRQAAASKVWTVAPGFGTRANTGKI</sequence>
<dbReference type="Proteomes" id="UP001057452">
    <property type="component" value="Chromosome 9"/>
</dbReference>
<reference evidence="1" key="1">
    <citation type="submission" date="2022-05" db="EMBL/GenBank/DDBJ databases">
        <title>Chromosome-level genome of Chaenocephalus aceratus.</title>
        <authorList>
            <person name="Park H."/>
        </authorList>
    </citation>
    <scope>NUCLEOTIDE SEQUENCE</scope>
    <source>
        <strain evidence="1">KU_202001</strain>
    </source>
</reference>
<proteinExistence type="predicted"/>
<gene>
    <name evidence="1" type="ORF">KUCAC02_028576</name>
</gene>
<name>A0ACB9X2A3_CHAAC</name>
<protein>
    <submittedName>
        <fullName evidence="1">Uncharacterized protein</fullName>
    </submittedName>
</protein>
<feature type="non-terminal residue" evidence="1">
    <location>
        <position position="111"/>
    </location>
</feature>
<evidence type="ECO:0000313" key="1">
    <source>
        <dbReference type="EMBL" id="KAI4820603.1"/>
    </source>
</evidence>
<accession>A0ACB9X2A3</accession>
<organism evidence="1 2">
    <name type="scientific">Chaenocephalus aceratus</name>
    <name type="common">Blackfin icefish</name>
    <name type="synonym">Chaenichthys aceratus</name>
    <dbReference type="NCBI Taxonomy" id="36190"/>
    <lineage>
        <taxon>Eukaryota</taxon>
        <taxon>Metazoa</taxon>
        <taxon>Chordata</taxon>
        <taxon>Craniata</taxon>
        <taxon>Vertebrata</taxon>
        <taxon>Euteleostomi</taxon>
        <taxon>Actinopterygii</taxon>
        <taxon>Neopterygii</taxon>
        <taxon>Teleostei</taxon>
        <taxon>Neoteleostei</taxon>
        <taxon>Acanthomorphata</taxon>
        <taxon>Eupercaria</taxon>
        <taxon>Perciformes</taxon>
        <taxon>Notothenioidei</taxon>
        <taxon>Channichthyidae</taxon>
        <taxon>Chaenocephalus</taxon>
    </lineage>
</organism>